<reference evidence="15" key="1">
    <citation type="journal article" date="2014" name="Int. J. Syst. Evol. Microbiol.">
        <title>Complete genome sequence of Corynebacterium casei LMG S-19264T (=DSM 44701T), isolated from a smear-ripened cheese.</title>
        <authorList>
            <consortium name="US DOE Joint Genome Institute (JGI-PGF)"/>
            <person name="Walter F."/>
            <person name="Albersmeier A."/>
            <person name="Kalinowski J."/>
            <person name="Ruckert C."/>
        </authorList>
    </citation>
    <scope>NUCLEOTIDE SEQUENCE</scope>
    <source>
        <strain evidence="15">CGMCC 1.14988</strain>
    </source>
</reference>
<reference evidence="15" key="2">
    <citation type="submission" date="2020-09" db="EMBL/GenBank/DDBJ databases">
        <authorList>
            <person name="Sun Q."/>
            <person name="Zhou Y."/>
        </authorList>
    </citation>
    <scope>NUCLEOTIDE SEQUENCE</scope>
    <source>
        <strain evidence="15">CGMCC 1.14988</strain>
    </source>
</reference>
<dbReference type="CDD" id="cd04590">
    <property type="entry name" value="CBS_pair_CorC_HlyC_assoc"/>
    <property type="match status" value="1"/>
</dbReference>
<comment type="similarity">
    <text evidence="2">Belongs to the UPF0053 family.</text>
</comment>
<organism evidence="15 16">
    <name type="scientific">Egicoccus halophilus</name>
    <dbReference type="NCBI Taxonomy" id="1670830"/>
    <lineage>
        <taxon>Bacteria</taxon>
        <taxon>Bacillati</taxon>
        <taxon>Actinomycetota</taxon>
        <taxon>Nitriliruptoria</taxon>
        <taxon>Egicoccales</taxon>
        <taxon>Egicoccaceae</taxon>
        <taxon>Egicoccus</taxon>
    </lineage>
</organism>
<gene>
    <name evidence="15" type="ORF">GCM10011354_33120</name>
</gene>
<evidence type="ECO:0000256" key="11">
    <source>
        <dbReference type="SAM" id="MobiDB-lite"/>
    </source>
</evidence>
<keyword evidence="7 9" id="KW-0129">CBS domain</keyword>
<dbReference type="Proteomes" id="UP000650511">
    <property type="component" value="Unassembled WGS sequence"/>
</dbReference>
<dbReference type="Pfam" id="PF01595">
    <property type="entry name" value="CNNM"/>
    <property type="match status" value="1"/>
</dbReference>
<keyword evidence="4 10" id="KW-0812">Transmembrane</keyword>
<dbReference type="PANTHER" id="PTHR22777:SF32">
    <property type="entry name" value="UPF0053 INNER MEMBRANE PROTEIN YFJD"/>
    <property type="match status" value="1"/>
</dbReference>
<dbReference type="RefSeq" id="WP_130650288.1">
    <property type="nucleotide sequence ID" value="NZ_BMHA01000014.1"/>
</dbReference>
<feature type="domain" description="CBS" evidence="13">
    <location>
        <begin position="205"/>
        <end position="266"/>
    </location>
</feature>
<evidence type="ECO:0000256" key="9">
    <source>
        <dbReference type="PROSITE-ProRule" id="PRU00703"/>
    </source>
</evidence>
<dbReference type="InterPro" id="IPR036318">
    <property type="entry name" value="FAD-bd_PCMH-like_sf"/>
</dbReference>
<dbReference type="InterPro" id="IPR046342">
    <property type="entry name" value="CBS_dom_sf"/>
</dbReference>
<evidence type="ECO:0000256" key="12">
    <source>
        <dbReference type="SAM" id="Phobius"/>
    </source>
</evidence>
<dbReference type="SUPFAM" id="SSF54631">
    <property type="entry name" value="CBS-domain pair"/>
    <property type="match status" value="1"/>
</dbReference>
<dbReference type="FunFam" id="3.10.580.10:FF:000002">
    <property type="entry name" value="Magnesium/cobalt efflux protein CorC"/>
    <property type="match status" value="1"/>
</dbReference>
<dbReference type="SMART" id="SM00116">
    <property type="entry name" value="CBS"/>
    <property type="match status" value="2"/>
</dbReference>
<dbReference type="OrthoDB" id="110231at2"/>
<evidence type="ECO:0000256" key="1">
    <source>
        <dbReference type="ARBA" id="ARBA00004651"/>
    </source>
</evidence>
<dbReference type="SMART" id="SM01091">
    <property type="entry name" value="CorC_HlyC"/>
    <property type="match status" value="1"/>
</dbReference>
<dbReference type="PANTHER" id="PTHR22777">
    <property type="entry name" value="HEMOLYSIN-RELATED"/>
    <property type="match status" value="1"/>
</dbReference>
<feature type="region of interest" description="Disordered" evidence="11">
    <location>
        <begin position="163"/>
        <end position="184"/>
    </location>
</feature>
<dbReference type="Pfam" id="PF00571">
    <property type="entry name" value="CBS"/>
    <property type="match status" value="2"/>
</dbReference>
<feature type="domain" description="CBS" evidence="13">
    <location>
        <begin position="271"/>
        <end position="328"/>
    </location>
</feature>
<sequence length="427" mass="46514">MTLSLPLVVTGIVLLVLTAASAAVETVVDRLNVVRALRLREEERRGAPALLWLTEHRATSLSVLLAVGLTLRVALGAVAGLVGWQLDAGPGAAVAVAVAVVATLVLGEVAPRTVVLRHLETAGLRLAGPARVLVRVLDPVARGVVTLGRALVPRRHEVSGPYATDDELRQLDADEEEQDDELEPEERAMIRSIFELADTIVREIMVPRPDMVLVAEDAALHDVVQVVLERGYSRVPVHAADDVDTVVGVVYAKDLLRRVATEQRRERWGDLVRRPTFVPETKRCDELLRELQEATVHLAIVVDEYGETVGLVTIEDILEEIVGEIVDEHDHEEPLVELLDDEVLRVDARLGVDDLNELLDAALPEEGWDSVGGLVFGTLGRVPVEGEQLELEGLCITVERVQGRRVGKVLVARRPPVEDEAAESVGS</sequence>
<keyword evidence="5" id="KW-0677">Repeat</keyword>
<evidence type="ECO:0000259" key="14">
    <source>
        <dbReference type="PROSITE" id="PS51846"/>
    </source>
</evidence>
<feature type="compositionally biased region" description="Acidic residues" evidence="11">
    <location>
        <begin position="173"/>
        <end position="184"/>
    </location>
</feature>
<dbReference type="Gene3D" id="3.30.465.10">
    <property type="match status" value="1"/>
</dbReference>
<feature type="transmembrane region" description="Helical" evidence="12">
    <location>
        <begin position="61"/>
        <end position="84"/>
    </location>
</feature>
<evidence type="ECO:0000259" key="13">
    <source>
        <dbReference type="PROSITE" id="PS51371"/>
    </source>
</evidence>
<dbReference type="EMBL" id="BMHA01000014">
    <property type="protein sequence ID" value="GGI09245.1"/>
    <property type="molecule type" value="Genomic_DNA"/>
</dbReference>
<keyword evidence="16" id="KW-1185">Reference proteome</keyword>
<evidence type="ECO:0000256" key="10">
    <source>
        <dbReference type="PROSITE-ProRule" id="PRU01193"/>
    </source>
</evidence>
<evidence type="ECO:0000313" key="15">
    <source>
        <dbReference type="EMBL" id="GGI09245.1"/>
    </source>
</evidence>
<evidence type="ECO:0000256" key="4">
    <source>
        <dbReference type="ARBA" id="ARBA00022692"/>
    </source>
</evidence>
<dbReference type="InterPro" id="IPR000644">
    <property type="entry name" value="CBS_dom"/>
</dbReference>
<name>A0A8J3EW02_9ACTN</name>
<comment type="caution">
    <text evidence="15">The sequence shown here is derived from an EMBL/GenBank/DDBJ whole genome shotgun (WGS) entry which is preliminary data.</text>
</comment>
<keyword evidence="8 10" id="KW-0472">Membrane</keyword>
<keyword evidence="3" id="KW-1003">Cell membrane</keyword>
<dbReference type="SUPFAM" id="SSF56176">
    <property type="entry name" value="FAD-binding/transporter-associated domain-like"/>
    <property type="match status" value="1"/>
</dbReference>
<dbReference type="PROSITE" id="PS51846">
    <property type="entry name" value="CNNM"/>
    <property type="match status" value="1"/>
</dbReference>
<evidence type="ECO:0000313" key="16">
    <source>
        <dbReference type="Proteomes" id="UP000650511"/>
    </source>
</evidence>
<evidence type="ECO:0000256" key="8">
    <source>
        <dbReference type="ARBA" id="ARBA00023136"/>
    </source>
</evidence>
<evidence type="ECO:0000256" key="3">
    <source>
        <dbReference type="ARBA" id="ARBA00022475"/>
    </source>
</evidence>
<evidence type="ECO:0000256" key="2">
    <source>
        <dbReference type="ARBA" id="ARBA00006337"/>
    </source>
</evidence>
<evidence type="ECO:0000256" key="5">
    <source>
        <dbReference type="ARBA" id="ARBA00022737"/>
    </source>
</evidence>
<proteinExistence type="inferred from homology"/>
<dbReference type="InterPro" id="IPR002550">
    <property type="entry name" value="CNNM"/>
</dbReference>
<keyword evidence="6 10" id="KW-1133">Transmembrane helix</keyword>
<evidence type="ECO:0000256" key="7">
    <source>
        <dbReference type="ARBA" id="ARBA00023122"/>
    </source>
</evidence>
<dbReference type="Gene3D" id="3.10.580.10">
    <property type="entry name" value="CBS-domain"/>
    <property type="match status" value="1"/>
</dbReference>
<dbReference type="AlphaFoldDB" id="A0A8J3EW02"/>
<dbReference type="InterPro" id="IPR005170">
    <property type="entry name" value="Transptr-assoc_dom"/>
</dbReference>
<protein>
    <submittedName>
        <fullName evidence="15">Membrane protein</fullName>
    </submittedName>
</protein>
<dbReference type="InterPro" id="IPR016169">
    <property type="entry name" value="FAD-bd_PCMH_sub2"/>
</dbReference>
<feature type="transmembrane region" description="Helical" evidence="12">
    <location>
        <begin position="91"/>
        <end position="110"/>
    </location>
</feature>
<dbReference type="GO" id="GO:0050660">
    <property type="term" value="F:flavin adenine dinucleotide binding"/>
    <property type="evidence" value="ECO:0007669"/>
    <property type="project" value="InterPro"/>
</dbReference>
<dbReference type="PROSITE" id="PS51371">
    <property type="entry name" value="CBS"/>
    <property type="match status" value="2"/>
</dbReference>
<accession>A0A8J3EW02</accession>
<dbReference type="Pfam" id="PF03471">
    <property type="entry name" value="CorC_HlyC"/>
    <property type="match status" value="1"/>
</dbReference>
<dbReference type="InterPro" id="IPR044751">
    <property type="entry name" value="Ion_transp-like_CBS"/>
</dbReference>
<comment type="subcellular location">
    <subcellularLocation>
        <location evidence="1">Cell membrane</location>
        <topology evidence="1">Multi-pass membrane protein</topology>
    </subcellularLocation>
</comment>
<dbReference type="GO" id="GO:0005886">
    <property type="term" value="C:plasma membrane"/>
    <property type="evidence" value="ECO:0007669"/>
    <property type="project" value="UniProtKB-SubCell"/>
</dbReference>
<evidence type="ECO:0000256" key="6">
    <source>
        <dbReference type="ARBA" id="ARBA00022989"/>
    </source>
</evidence>
<feature type="domain" description="CNNM transmembrane" evidence="14">
    <location>
        <begin position="1"/>
        <end position="186"/>
    </location>
</feature>